<dbReference type="SUPFAM" id="SSF57302">
    <property type="entry name" value="Snake toxin-like"/>
    <property type="match status" value="1"/>
</dbReference>
<accession>A0ABN9KYY8</accession>
<evidence type="ECO:0000313" key="3">
    <source>
        <dbReference type="Proteomes" id="UP001176940"/>
    </source>
</evidence>
<reference evidence="2" key="1">
    <citation type="submission" date="2023-07" db="EMBL/GenBank/DDBJ databases">
        <authorList>
            <person name="Stuckert A."/>
        </authorList>
    </citation>
    <scope>NUCLEOTIDE SEQUENCE</scope>
</reference>
<organism evidence="2 3">
    <name type="scientific">Ranitomeya imitator</name>
    <name type="common">mimic poison frog</name>
    <dbReference type="NCBI Taxonomy" id="111125"/>
    <lineage>
        <taxon>Eukaryota</taxon>
        <taxon>Metazoa</taxon>
        <taxon>Chordata</taxon>
        <taxon>Craniata</taxon>
        <taxon>Vertebrata</taxon>
        <taxon>Euteleostomi</taxon>
        <taxon>Amphibia</taxon>
        <taxon>Batrachia</taxon>
        <taxon>Anura</taxon>
        <taxon>Neobatrachia</taxon>
        <taxon>Hyloidea</taxon>
        <taxon>Dendrobatidae</taxon>
        <taxon>Dendrobatinae</taxon>
        <taxon>Ranitomeya</taxon>
    </lineage>
</organism>
<dbReference type="Gene3D" id="2.10.60.10">
    <property type="entry name" value="CD59"/>
    <property type="match status" value="1"/>
</dbReference>
<dbReference type="Proteomes" id="UP001176940">
    <property type="component" value="Unassembled WGS sequence"/>
</dbReference>
<proteinExistence type="predicted"/>
<dbReference type="EMBL" id="CAUEEQ010003669">
    <property type="protein sequence ID" value="CAJ0925743.1"/>
    <property type="molecule type" value="Genomic_DNA"/>
</dbReference>
<dbReference type="InterPro" id="IPR016054">
    <property type="entry name" value="LY6_UPA_recep-like"/>
</dbReference>
<feature type="domain" description="UPAR/Ly6" evidence="1">
    <location>
        <begin position="127"/>
        <end position="219"/>
    </location>
</feature>
<name>A0ABN9KYY8_9NEOB</name>
<gene>
    <name evidence="2" type="ORF">RIMI_LOCUS2592498</name>
</gene>
<evidence type="ECO:0000313" key="2">
    <source>
        <dbReference type="EMBL" id="CAJ0925743.1"/>
    </source>
</evidence>
<comment type="caution">
    <text evidence="2">The sequence shown here is derived from an EMBL/GenBank/DDBJ whole genome shotgun (WGS) entry which is preliminary data.</text>
</comment>
<protein>
    <recommendedName>
        <fullName evidence="1">UPAR/Ly6 domain-containing protein</fullName>
    </recommendedName>
</protein>
<evidence type="ECO:0000259" key="1">
    <source>
        <dbReference type="SMART" id="SM00134"/>
    </source>
</evidence>
<dbReference type="SMART" id="SM00134">
    <property type="entry name" value="LU"/>
    <property type="match status" value="1"/>
</dbReference>
<sequence length="230" mass="24607">MEIAAAIFLKPREAERSICARAASGKWPPPPITRGFTRLCCIPGLLHHHTGERDPAYCASSAATPPQPHLCHRTSATALLPPRETSAVILSIAVQLRGGPPEHCSVSCQASLTLPISVIDAEWSSGLQCYSCNIISGARYIDKGCTSPEVVACSPSHKGFKQRFCIKTESVVLGKPLSSGCATSRHCQQQELPGVRIHCCDTDLCNAAVHPPSLGLHLLLCFLGTICYLL</sequence>
<dbReference type="InterPro" id="IPR045860">
    <property type="entry name" value="Snake_toxin-like_sf"/>
</dbReference>
<keyword evidence="3" id="KW-1185">Reference proteome</keyword>